<sequence>MKRLLLSTALFGLSATLAQAAAIERTFTSSSILFEEGRYVELSLGTVNLDSSGRLNGLPVSTGGGVMGNFNTYILGLKYPVTPDLDVALVLDQPVGADVSYPSDTHYPLAGTRAKVRSNGATLMARYKFNENFSIYGGLRVLRTSGHVNLNTPQFTYGMQTDSETDLGWLAGVAYEIPEYAVRVALTYSSPIDHDFGARDTFVGDTRFTTTIPKSVQLEFQTGIAPDWLAFGSIRWVEWSKFDINPPAYNMLTGGPLVGYEDDTTTVVVGIGHKFNETWSGAVLFGYETAMDGYSSNLGPPNGRRSIGLAGTYTHGPMKVTAGLSYLDMRDSETNIGGAYTATFNQKGLLAAMKVGYAF</sequence>
<dbReference type="Gene3D" id="2.40.160.60">
    <property type="entry name" value="Outer membrane protein transport protein (OMPP1/FadL/TodX)"/>
    <property type="match status" value="1"/>
</dbReference>
<dbReference type="SUPFAM" id="SSF56935">
    <property type="entry name" value="Porins"/>
    <property type="match status" value="1"/>
</dbReference>
<dbReference type="InterPro" id="IPR005017">
    <property type="entry name" value="OMPP1/FadL/TodX"/>
</dbReference>
<comment type="similarity">
    <text evidence="2">Belongs to the OmpP1/FadL family.</text>
</comment>
<organism evidence="9 10">
    <name type="scientific">Haematobacter missouriensis</name>
    <dbReference type="NCBI Taxonomy" id="366616"/>
    <lineage>
        <taxon>Bacteria</taxon>
        <taxon>Pseudomonadati</taxon>
        <taxon>Pseudomonadota</taxon>
        <taxon>Alphaproteobacteria</taxon>
        <taxon>Rhodobacterales</taxon>
        <taxon>Paracoccaceae</taxon>
        <taxon>Haematobacter</taxon>
    </lineage>
</organism>
<name>A0A212AYK9_9RHOB</name>
<dbReference type="GO" id="GO:0015483">
    <property type="term" value="F:long-chain fatty acid transporting porin activity"/>
    <property type="evidence" value="ECO:0007669"/>
    <property type="project" value="TreeGrafter"/>
</dbReference>
<evidence type="ECO:0000256" key="4">
    <source>
        <dbReference type="ARBA" id="ARBA00022692"/>
    </source>
</evidence>
<evidence type="ECO:0000313" key="10">
    <source>
        <dbReference type="Proteomes" id="UP000196640"/>
    </source>
</evidence>
<evidence type="ECO:0000256" key="7">
    <source>
        <dbReference type="ARBA" id="ARBA00023237"/>
    </source>
</evidence>
<evidence type="ECO:0000256" key="1">
    <source>
        <dbReference type="ARBA" id="ARBA00004571"/>
    </source>
</evidence>
<keyword evidence="4" id="KW-0812">Transmembrane</keyword>
<dbReference type="EMBL" id="NIPX01000001">
    <property type="protein sequence ID" value="OWJ86573.1"/>
    <property type="molecule type" value="Genomic_DNA"/>
</dbReference>
<dbReference type="Proteomes" id="UP000196640">
    <property type="component" value="Unassembled WGS sequence"/>
</dbReference>
<evidence type="ECO:0000256" key="8">
    <source>
        <dbReference type="SAM" id="SignalP"/>
    </source>
</evidence>
<evidence type="ECO:0000256" key="6">
    <source>
        <dbReference type="ARBA" id="ARBA00023136"/>
    </source>
</evidence>
<protein>
    <recommendedName>
        <fullName evidence="11">Aromatic hydrocarbon degradation protein</fullName>
    </recommendedName>
</protein>
<dbReference type="Pfam" id="PF03349">
    <property type="entry name" value="Toluene_X"/>
    <property type="match status" value="1"/>
</dbReference>
<dbReference type="RefSeq" id="WP_088233412.1">
    <property type="nucleotide sequence ID" value="NZ_CALUEG010000008.1"/>
</dbReference>
<evidence type="ECO:0000256" key="3">
    <source>
        <dbReference type="ARBA" id="ARBA00022452"/>
    </source>
</evidence>
<comment type="subcellular location">
    <subcellularLocation>
        <location evidence="1">Cell outer membrane</location>
        <topology evidence="1">Multi-pass membrane protein</topology>
    </subcellularLocation>
</comment>
<comment type="caution">
    <text evidence="9">The sequence shown here is derived from an EMBL/GenBank/DDBJ whole genome shotgun (WGS) entry which is preliminary data.</text>
</comment>
<evidence type="ECO:0000256" key="2">
    <source>
        <dbReference type="ARBA" id="ARBA00008163"/>
    </source>
</evidence>
<feature type="signal peptide" evidence="8">
    <location>
        <begin position="1"/>
        <end position="20"/>
    </location>
</feature>
<evidence type="ECO:0008006" key="11">
    <source>
        <dbReference type="Google" id="ProtNLM"/>
    </source>
</evidence>
<proteinExistence type="inferred from homology"/>
<dbReference type="OrthoDB" id="6679728at2"/>
<keyword evidence="3" id="KW-1134">Transmembrane beta strand</keyword>
<dbReference type="GO" id="GO:0009279">
    <property type="term" value="C:cell outer membrane"/>
    <property type="evidence" value="ECO:0007669"/>
    <property type="project" value="UniProtKB-SubCell"/>
</dbReference>
<dbReference type="PANTHER" id="PTHR35093">
    <property type="entry name" value="OUTER MEMBRANE PROTEIN NMB0088-RELATED"/>
    <property type="match status" value="1"/>
</dbReference>
<evidence type="ECO:0000256" key="5">
    <source>
        <dbReference type="ARBA" id="ARBA00022729"/>
    </source>
</evidence>
<keyword evidence="7" id="KW-0998">Cell outer membrane</keyword>
<feature type="chain" id="PRO_5012510260" description="Aromatic hydrocarbon degradation protein" evidence="8">
    <location>
        <begin position="21"/>
        <end position="359"/>
    </location>
</feature>
<keyword evidence="5 8" id="KW-0732">Signal</keyword>
<evidence type="ECO:0000313" key="9">
    <source>
        <dbReference type="EMBL" id="OWJ86573.1"/>
    </source>
</evidence>
<dbReference type="PANTHER" id="PTHR35093:SF8">
    <property type="entry name" value="OUTER MEMBRANE PROTEIN NMB0088-RELATED"/>
    <property type="match status" value="1"/>
</dbReference>
<reference evidence="9 10" key="1">
    <citation type="submission" date="2016-11" db="EMBL/GenBank/DDBJ databases">
        <title>Comparison of Traditional DNA-DNA Hybridization with In Silico Genomic Analysis.</title>
        <authorList>
            <person name="Nicholson A.C."/>
            <person name="Sammons S."/>
            <person name="Humrighouse B.W."/>
            <person name="Graziano J."/>
            <person name="Lasker B."/>
            <person name="Whitney A.M."/>
            <person name="Mcquiston J.R."/>
        </authorList>
    </citation>
    <scope>NUCLEOTIDE SEQUENCE [LARGE SCALE GENOMIC DNA]</scope>
    <source>
        <strain evidence="9 10">H2381</strain>
    </source>
</reference>
<dbReference type="AlphaFoldDB" id="A0A212AYK9"/>
<gene>
    <name evidence="9" type="ORF">CDV52_01040</name>
</gene>
<dbReference type="STRING" id="366616.CG51_16070"/>
<accession>A0A212AYK9</accession>
<keyword evidence="6" id="KW-0472">Membrane</keyword>